<dbReference type="HOGENOM" id="CLU_025005_3_1_1"/>
<gene>
    <name evidence="2" type="ORF">OIDMADRAFT_46378</name>
</gene>
<dbReference type="EMBL" id="KN832899">
    <property type="protein sequence ID" value="KIM93093.1"/>
    <property type="molecule type" value="Genomic_DNA"/>
</dbReference>
<protein>
    <submittedName>
        <fullName evidence="2">Uncharacterized protein</fullName>
    </submittedName>
</protein>
<dbReference type="InterPro" id="IPR011009">
    <property type="entry name" value="Kinase-like_dom_sf"/>
</dbReference>
<keyword evidence="1" id="KW-0732">Signal</keyword>
<reference evidence="2 3" key="1">
    <citation type="submission" date="2014-04" db="EMBL/GenBank/DDBJ databases">
        <authorList>
            <consortium name="DOE Joint Genome Institute"/>
            <person name="Kuo A."/>
            <person name="Martino E."/>
            <person name="Perotto S."/>
            <person name="Kohler A."/>
            <person name="Nagy L.G."/>
            <person name="Floudas D."/>
            <person name="Copeland A."/>
            <person name="Barry K.W."/>
            <person name="Cichocki N."/>
            <person name="Veneault-Fourrey C."/>
            <person name="LaButti K."/>
            <person name="Lindquist E.A."/>
            <person name="Lipzen A."/>
            <person name="Lundell T."/>
            <person name="Morin E."/>
            <person name="Murat C."/>
            <person name="Sun H."/>
            <person name="Tunlid A."/>
            <person name="Henrissat B."/>
            <person name="Grigoriev I.V."/>
            <person name="Hibbett D.S."/>
            <person name="Martin F."/>
            <person name="Nordberg H.P."/>
            <person name="Cantor M.N."/>
            <person name="Hua S.X."/>
        </authorList>
    </citation>
    <scope>NUCLEOTIDE SEQUENCE [LARGE SCALE GENOMIC DNA]</scope>
    <source>
        <strain evidence="2 3">Zn</strain>
    </source>
</reference>
<evidence type="ECO:0000256" key="1">
    <source>
        <dbReference type="SAM" id="SignalP"/>
    </source>
</evidence>
<dbReference type="PANTHER" id="PTHR21310:SF37">
    <property type="entry name" value="AMINOGLYCOSIDE PHOSPHOTRANSFERASE DOMAIN-CONTAINING PROTEIN"/>
    <property type="match status" value="1"/>
</dbReference>
<keyword evidence="3" id="KW-1185">Reference proteome</keyword>
<evidence type="ECO:0000313" key="2">
    <source>
        <dbReference type="EMBL" id="KIM93093.1"/>
    </source>
</evidence>
<dbReference type="STRING" id="913774.A0A0C3C2J9"/>
<dbReference type="InParanoid" id="A0A0C3C2J9"/>
<name>A0A0C3C2J9_OIDMZ</name>
<feature type="signal peptide" evidence="1">
    <location>
        <begin position="1"/>
        <end position="20"/>
    </location>
</feature>
<sequence length="531" mass="61674">MVALLFLAYTLKGKITYSEAADQEHNVLQQLTYWQKREDFITYLLQHAGEIEDVVSCYLRLNGTETCRLSHPKDWIHGSFNICLPVNVDNWRQRPGGRVMVRFPLPFKVGDSYHPGNAEEKVRCEAATYAWIREKCPDVPIPYLWGFAFAGGIEGANGSSFVTLENAPMLVRLYEVLRRRIRSLFGRTIPCRYIPSNQPYNLKIGHLVIDYIEETDGKMLSTSWEEQRHDKCRRTNLFRGLSRIMLILGKVPLPRIGSFTMGNDGVISLTNRPLRFQLHQLENEGIPTGIDRDTTYITTESYLFDVLACHDSHLTHQLNAVNDEDDCRSQMAALATMRAVLPRFIRQDLRRGPFLFSLTDLHQSNIFVDDEWNIKYLIDLEWACSLPVEMQHPPYWLTSQTVDGLVDDHLTLFEKTYREFLDAFAHEEALLLLPGQEQQAASLLRTHTMKRGWEDGNFFYFLALDSISGLYGLFIQHIQERFDYHVKYDVFRRVVSPYWRSKSDQFIATKIQQKSEYDKRLKDMFGRQTGG</sequence>
<reference evidence="3" key="2">
    <citation type="submission" date="2015-01" db="EMBL/GenBank/DDBJ databases">
        <title>Evolutionary Origins and Diversification of the Mycorrhizal Mutualists.</title>
        <authorList>
            <consortium name="DOE Joint Genome Institute"/>
            <consortium name="Mycorrhizal Genomics Consortium"/>
            <person name="Kohler A."/>
            <person name="Kuo A."/>
            <person name="Nagy L.G."/>
            <person name="Floudas D."/>
            <person name="Copeland A."/>
            <person name="Barry K.W."/>
            <person name="Cichocki N."/>
            <person name="Veneault-Fourrey C."/>
            <person name="LaButti K."/>
            <person name="Lindquist E.A."/>
            <person name="Lipzen A."/>
            <person name="Lundell T."/>
            <person name="Morin E."/>
            <person name="Murat C."/>
            <person name="Riley R."/>
            <person name="Ohm R."/>
            <person name="Sun H."/>
            <person name="Tunlid A."/>
            <person name="Henrissat B."/>
            <person name="Grigoriev I.V."/>
            <person name="Hibbett D.S."/>
            <person name="Martin F."/>
        </authorList>
    </citation>
    <scope>NUCLEOTIDE SEQUENCE [LARGE SCALE GENOMIC DNA]</scope>
    <source>
        <strain evidence="3">Zn</strain>
    </source>
</reference>
<dbReference type="AlphaFoldDB" id="A0A0C3C2J9"/>
<organism evidence="2 3">
    <name type="scientific">Oidiodendron maius (strain Zn)</name>
    <dbReference type="NCBI Taxonomy" id="913774"/>
    <lineage>
        <taxon>Eukaryota</taxon>
        <taxon>Fungi</taxon>
        <taxon>Dikarya</taxon>
        <taxon>Ascomycota</taxon>
        <taxon>Pezizomycotina</taxon>
        <taxon>Leotiomycetes</taxon>
        <taxon>Leotiomycetes incertae sedis</taxon>
        <taxon>Myxotrichaceae</taxon>
        <taxon>Oidiodendron</taxon>
    </lineage>
</organism>
<evidence type="ECO:0000313" key="3">
    <source>
        <dbReference type="Proteomes" id="UP000054321"/>
    </source>
</evidence>
<feature type="chain" id="PRO_5002162219" evidence="1">
    <location>
        <begin position="21"/>
        <end position="531"/>
    </location>
</feature>
<dbReference type="SUPFAM" id="SSF56112">
    <property type="entry name" value="Protein kinase-like (PK-like)"/>
    <property type="match status" value="1"/>
</dbReference>
<dbReference type="Proteomes" id="UP000054321">
    <property type="component" value="Unassembled WGS sequence"/>
</dbReference>
<dbReference type="PANTHER" id="PTHR21310">
    <property type="entry name" value="AMINOGLYCOSIDE PHOSPHOTRANSFERASE-RELATED-RELATED"/>
    <property type="match status" value="1"/>
</dbReference>
<dbReference type="OrthoDB" id="3645574at2759"/>
<proteinExistence type="predicted"/>
<dbReference type="InterPro" id="IPR051678">
    <property type="entry name" value="AGP_Transferase"/>
</dbReference>
<accession>A0A0C3C2J9</accession>